<proteinExistence type="predicted"/>
<accession>A0A8S0R7K6</accession>
<dbReference type="AlphaFoldDB" id="A0A8S0R7K6"/>
<gene>
    <name evidence="1" type="ORF">OLEA9_A043999</name>
</gene>
<evidence type="ECO:0000313" key="1">
    <source>
        <dbReference type="EMBL" id="CAA2974271.1"/>
    </source>
</evidence>
<name>A0A8S0R7K6_OLEEU</name>
<dbReference type="Gramene" id="OE9A043999T1">
    <property type="protein sequence ID" value="OE9A043999C1"/>
    <property type="gene ID" value="OE9A043999"/>
</dbReference>
<reference evidence="1 2" key="1">
    <citation type="submission" date="2019-12" db="EMBL/GenBank/DDBJ databases">
        <authorList>
            <person name="Alioto T."/>
            <person name="Alioto T."/>
            <person name="Gomez Garrido J."/>
        </authorList>
    </citation>
    <scope>NUCLEOTIDE SEQUENCE [LARGE SCALE GENOMIC DNA]</scope>
</reference>
<keyword evidence="2" id="KW-1185">Reference proteome</keyword>
<comment type="caution">
    <text evidence="1">The sequence shown here is derived from an EMBL/GenBank/DDBJ whole genome shotgun (WGS) entry which is preliminary data.</text>
</comment>
<organism evidence="1 2">
    <name type="scientific">Olea europaea subsp. europaea</name>
    <dbReference type="NCBI Taxonomy" id="158383"/>
    <lineage>
        <taxon>Eukaryota</taxon>
        <taxon>Viridiplantae</taxon>
        <taxon>Streptophyta</taxon>
        <taxon>Embryophyta</taxon>
        <taxon>Tracheophyta</taxon>
        <taxon>Spermatophyta</taxon>
        <taxon>Magnoliopsida</taxon>
        <taxon>eudicotyledons</taxon>
        <taxon>Gunneridae</taxon>
        <taxon>Pentapetalae</taxon>
        <taxon>asterids</taxon>
        <taxon>lamiids</taxon>
        <taxon>Lamiales</taxon>
        <taxon>Oleaceae</taxon>
        <taxon>Oleeae</taxon>
        <taxon>Olea</taxon>
    </lineage>
</organism>
<evidence type="ECO:0000313" key="2">
    <source>
        <dbReference type="Proteomes" id="UP000594638"/>
    </source>
</evidence>
<protein>
    <submittedName>
        <fullName evidence="1">Uncharacterized protein</fullName>
    </submittedName>
</protein>
<sequence length="134" mass="14920">MYNSSRSLFSLLDADNPSFGNDDNEWRRRHSIFSLQCRQFFLVSRRRLEWCRAFFDGVANSIFSLRRPVTTIWVDDFTVGYHRRFIHLGSGEAHVGKVMVVLETVVPIVVVDGDGDGGGGGGCGSDDGDGWGCL</sequence>
<dbReference type="Proteomes" id="UP000594638">
    <property type="component" value="Unassembled WGS sequence"/>
</dbReference>
<dbReference type="EMBL" id="CACTIH010002160">
    <property type="protein sequence ID" value="CAA2974271.1"/>
    <property type="molecule type" value="Genomic_DNA"/>
</dbReference>